<accession>A0A2I1HHS2</accession>
<gene>
    <name evidence="1" type="ORF">RhiirA4_480329</name>
</gene>
<evidence type="ECO:0000313" key="2">
    <source>
        <dbReference type="Proteomes" id="UP000234323"/>
    </source>
</evidence>
<keyword evidence="2" id="KW-1185">Reference proteome</keyword>
<dbReference type="VEuPathDB" id="FungiDB:RhiirA1_476162"/>
<evidence type="ECO:0000313" key="1">
    <source>
        <dbReference type="EMBL" id="PKY58424.1"/>
    </source>
</evidence>
<protein>
    <submittedName>
        <fullName evidence="1">Uncharacterized protein</fullName>
    </submittedName>
</protein>
<reference evidence="1 2" key="1">
    <citation type="submission" date="2015-10" db="EMBL/GenBank/DDBJ databases">
        <title>Genome analyses suggest a sexual origin of heterokaryosis in a supposedly ancient asexual fungus.</title>
        <authorList>
            <person name="Ropars J."/>
            <person name="Sedzielewska K."/>
            <person name="Noel J."/>
            <person name="Charron P."/>
            <person name="Farinelli L."/>
            <person name="Marton T."/>
            <person name="Kruger M."/>
            <person name="Pelin A."/>
            <person name="Brachmann A."/>
            <person name="Corradi N."/>
        </authorList>
    </citation>
    <scope>NUCLEOTIDE SEQUENCE [LARGE SCALE GENOMIC DNA]</scope>
    <source>
        <strain evidence="1 2">A4</strain>
    </source>
</reference>
<dbReference type="VEuPathDB" id="FungiDB:RhiirFUN_004722"/>
<dbReference type="AlphaFoldDB" id="A0A2I1HHS2"/>
<organism evidence="1 2">
    <name type="scientific">Rhizophagus irregularis</name>
    <dbReference type="NCBI Taxonomy" id="588596"/>
    <lineage>
        <taxon>Eukaryota</taxon>
        <taxon>Fungi</taxon>
        <taxon>Fungi incertae sedis</taxon>
        <taxon>Mucoromycota</taxon>
        <taxon>Glomeromycotina</taxon>
        <taxon>Glomeromycetes</taxon>
        <taxon>Glomerales</taxon>
        <taxon>Glomeraceae</taxon>
        <taxon>Rhizophagus</taxon>
    </lineage>
</organism>
<dbReference type="PANTHER" id="PTHR31424:SF5">
    <property type="entry name" value="APPLE DOMAIN-CONTAINING PROTEIN"/>
    <property type="match status" value="1"/>
</dbReference>
<proteinExistence type="predicted"/>
<sequence length="656" mass="77643">MSKSYPQEINNYPEESYIFYKEKNRSFKYDILKEGIYPVETKYTLKNCYKIPDKYEIATTWGKNNPQTVKCNINYINNKPVFYIFFGQNYEEYVELDKIVMQRHYYINASRTLGTLLFRLQLCCVSKNRERKYHLRPVEEVSNSTLCKQDIIVLESLKFSTSVKTYEIDFGENKENKRRKIEAIIQVTDQGLISRNAYRNLSAIEQNLPREYLISAETVRINKAMENLIPIKLIDVQHYINGVPGLINNGILNPTQPIINLRISGDGRNVGKKIKHVMITCAVLDDKENLHFPDKHFTTVLYPGNENYDSLKNAMELFLKELHELKDYGLEIDGTTWHLNLYFSSDWKFLCICLSFNNASSKYFCPWCNISKDDKGDLETRWEISKTMEQLNNNYKVYKGHQKMPLFNMIPLDHWLIDELHVMLRITDRLWKLVLDELREIDLFDDLSRNVIVKEMCRIKVKFQFWKDKETGIWSYSSLMGEDKMKVLRKFNLELLFSPSRATKIRKLWDKFSDLYDDLRNNDTDPDDFEKSAKEWLALFLLPSRGNWMIGEEIISGLYLPSEITPYIHVLVHHVADMMRKHRNWGIKSFFCSAVEKKNHQQVSYFFRKTLKDGGKCKDGRSSIKELLYHENRTLHFMYNNNLSHSLPKSQKIHIQ</sequence>
<dbReference type="VEuPathDB" id="FungiDB:FUN_004879"/>
<dbReference type="PANTHER" id="PTHR31424">
    <property type="entry name" value="PROTEIN CBG23806"/>
    <property type="match status" value="1"/>
</dbReference>
<dbReference type="Proteomes" id="UP000234323">
    <property type="component" value="Unassembled WGS sequence"/>
</dbReference>
<name>A0A2I1HHS2_9GLOM</name>
<comment type="caution">
    <text evidence="1">The sequence shown here is derived from an EMBL/GenBank/DDBJ whole genome shotgun (WGS) entry which is preliminary data.</text>
</comment>
<dbReference type="EMBL" id="LLXI01003006">
    <property type="protein sequence ID" value="PKY58424.1"/>
    <property type="molecule type" value="Genomic_DNA"/>
</dbReference>